<feature type="chain" id="PRO_5003280406" evidence="2">
    <location>
        <begin position="27"/>
        <end position="593"/>
    </location>
</feature>
<dbReference type="Pfam" id="PF00092">
    <property type="entry name" value="VWA"/>
    <property type="match status" value="1"/>
</dbReference>
<dbReference type="PANTHER" id="PTHR10579:SF43">
    <property type="entry name" value="ZINC FINGER (C3HC4-TYPE RING FINGER) FAMILY PROTEIN"/>
    <property type="match status" value="1"/>
</dbReference>
<dbReference type="InterPro" id="IPR036465">
    <property type="entry name" value="vWFA_dom_sf"/>
</dbReference>
<gene>
    <name evidence="4" type="ordered locus">Clole_0598</name>
</gene>
<dbReference type="Proteomes" id="UP000008467">
    <property type="component" value="Chromosome"/>
</dbReference>
<reference evidence="4 5" key="1">
    <citation type="journal article" date="2011" name="J. Bacteriol.">
        <title>Complete genome sequence of the cellulose-degrading bacterium Cellulosilyticum lentocellum.</title>
        <authorList>
            <consortium name="US DOE Joint Genome Institute"/>
            <person name="Miller D.A."/>
            <person name="Suen G."/>
            <person name="Bruce D."/>
            <person name="Copeland A."/>
            <person name="Cheng J.F."/>
            <person name="Detter C."/>
            <person name="Goodwin L.A."/>
            <person name="Han C.S."/>
            <person name="Hauser L.J."/>
            <person name="Land M.L."/>
            <person name="Lapidus A."/>
            <person name="Lucas S."/>
            <person name="Meincke L."/>
            <person name="Pitluck S."/>
            <person name="Tapia R."/>
            <person name="Teshima H."/>
            <person name="Woyke T."/>
            <person name="Fox B.G."/>
            <person name="Angert E.R."/>
            <person name="Currie C.R."/>
        </authorList>
    </citation>
    <scope>NUCLEOTIDE SEQUENCE [LARGE SCALE GENOMIC DNA]</scope>
    <source>
        <strain evidence="5">ATCC 49066 / DSM 5427 / NCIMB 11756 / RHM5</strain>
    </source>
</reference>
<protein>
    <submittedName>
        <fullName evidence="4">von Willebrand factor type A</fullName>
    </submittedName>
</protein>
<dbReference type="KEGG" id="cle:Clole_0598"/>
<keyword evidence="2" id="KW-0732">Signal</keyword>
<accession>F2JMZ0</accession>
<sequence length="593" mass="64534">MRKYINRIFIIGFAIMLLLFPSMLMAATSDAQLDAILVIDASGSMKETDPNKLGLEGVKLFVDMLGLTDNQVGVVTYGSDVSQTYPMSLVKNQSDKENIKNFVDGITRDLEYTDITSGLKEAVKMLNQRNASGNSPLIVVFTDGNNAIGGVANRTPADIDKDLAAIISQAQSEGYPIYTIGLNDNGKLNEAYLEKISVDTKAKAFATKDPAELPDILTEIFAAHSNLKVQSLGPITGTGNFEEVVVNIPNGNVLEANLSATSKSPVEFKLVDPNGNEQTIPSQNITLHTSNSYSLLKLARPMQGDWKLYVKGIAGDQINIDLVYNYDIEVTMKPLSQSNYGVGDQLIVEAYLSLQGNAVNDPNLYNSAKGYLVLTENQTGIETRINMQLQGQNFAGEYTLKDKGDYTVKVIVEDTSYVRESTETQIQVGAVATTSPAATPNLNNTEDTKEESNPLWLYIGLGILGVVLLIVIILALKAYKVAKTPLVGQVVLELKDNTTGKLTPPQYKKLSLFQGKVSLHALLQFAPEFKETEKVILKAAPGDKVILYNNSAYAIEKSGRVVKANEGLELKKGDRLSINIADSGETVQIEYLL</sequence>
<dbReference type="AlphaFoldDB" id="F2JMZ0"/>
<dbReference type="eggNOG" id="COG2304">
    <property type="taxonomic scope" value="Bacteria"/>
</dbReference>
<dbReference type="InterPro" id="IPR002035">
    <property type="entry name" value="VWF_A"/>
</dbReference>
<evidence type="ECO:0000313" key="5">
    <source>
        <dbReference type="Proteomes" id="UP000008467"/>
    </source>
</evidence>
<dbReference type="SMART" id="SM00327">
    <property type="entry name" value="VWA"/>
    <property type="match status" value="1"/>
</dbReference>
<organism evidence="4 5">
    <name type="scientific">Cellulosilyticum lentocellum (strain ATCC 49066 / DSM 5427 / NCIMB 11756 / RHM5)</name>
    <name type="common">Clostridium lentocellum</name>
    <dbReference type="NCBI Taxonomy" id="642492"/>
    <lineage>
        <taxon>Bacteria</taxon>
        <taxon>Bacillati</taxon>
        <taxon>Bacillota</taxon>
        <taxon>Clostridia</taxon>
        <taxon>Lachnospirales</taxon>
        <taxon>Cellulosilyticaceae</taxon>
        <taxon>Cellulosilyticum</taxon>
    </lineage>
</organism>
<dbReference type="InterPro" id="IPR051266">
    <property type="entry name" value="CLCR"/>
</dbReference>
<dbReference type="CDD" id="cd00198">
    <property type="entry name" value="vWFA"/>
    <property type="match status" value="1"/>
</dbReference>
<feature type="signal peptide" evidence="2">
    <location>
        <begin position="1"/>
        <end position="26"/>
    </location>
</feature>
<evidence type="ECO:0000313" key="4">
    <source>
        <dbReference type="EMBL" id="ADZ82332.1"/>
    </source>
</evidence>
<dbReference type="RefSeq" id="WP_013655633.1">
    <property type="nucleotide sequence ID" value="NC_015275.1"/>
</dbReference>
<proteinExistence type="predicted"/>
<evidence type="ECO:0000259" key="3">
    <source>
        <dbReference type="PROSITE" id="PS50234"/>
    </source>
</evidence>
<keyword evidence="1" id="KW-1133">Transmembrane helix</keyword>
<feature type="domain" description="VWFA" evidence="3">
    <location>
        <begin position="34"/>
        <end position="220"/>
    </location>
</feature>
<feature type="transmembrane region" description="Helical" evidence="1">
    <location>
        <begin position="455"/>
        <end position="476"/>
    </location>
</feature>
<evidence type="ECO:0000256" key="2">
    <source>
        <dbReference type="SAM" id="SignalP"/>
    </source>
</evidence>
<keyword evidence="1" id="KW-0472">Membrane</keyword>
<dbReference type="SUPFAM" id="SSF53300">
    <property type="entry name" value="vWA-like"/>
    <property type="match status" value="1"/>
</dbReference>
<keyword evidence="5" id="KW-1185">Reference proteome</keyword>
<dbReference type="STRING" id="642492.Clole_0598"/>
<dbReference type="PRINTS" id="PR00453">
    <property type="entry name" value="VWFADOMAIN"/>
</dbReference>
<name>F2JMZ0_CELLD</name>
<dbReference type="Gene3D" id="3.40.50.410">
    <property type="entry name" value="von Willebrand factor, type A domain"/>
    <property type="match status" value="1"/>
</dbReference>
<keyword evidence="1" id="KW-0812">Transmembrane</keyword>
<evidence type="ECO:0000256" key="1">
    <source>
        <dbReference type="SAM" id="Phobius"/>
    </source>
</evidence>
<dbReference type="HOGENOM" id="CLU_456857_0_0_9"/>
<dbReference type="PANTHER" id="PTHR10579">
    <property type="entry name" value="CALCIUM-ACTIVATED CHLORIDE CHANNEL REGULATOR"/>
    <property type="match status" value="1"/>
</dbReference>
<dbReference type="EMBL" id="CP002582">
    <property type="protein sequence ID" value="ADZ82332.1"/>
    <property type="molecule type" value="Genomic_DNA"/>
</dbReference>
<dbReference type="PROSITE" id="PS50234">
    <property type="entry name" value="VWFA"/>
    <property type="match status" value="1"/>
</dbReference>